<dbReference type="Pfam" id="PF00400">
    <property type="entry name" value="WD40"/>
    <property type="match status" value="1"/>
</dbReference>
<feature type="region of interest" description="Disordered" evidence="9">
    <location>
        <begin position="1"/>
        <end position="56"/>
    </location>
</feature>
<evidence type="ECO:0000259" key="10">
    <source>
        <dbReference type="PROSITE" id="PS50072"/>
    </source>
</evidence>
<gene>
    <name evidence="11" type="ORF">BS50DRAFT_579097</name>
</gene>
<dbReference type="Gene3D" id="2.40.100.10">
    <property type="entry name" value="Cyclophilin-like"/>
    <property type="match status" value="1"/>
</dbReference>
<dbReference type="PANTHER" id="PTHR45625:SF4">
    <property type="entry name" value="PEPTIDYLPROLYL ISOMERASE DOMAIN AND WD REPEAT-CONTAINING PROTEIN 1"/>
    <property type="match status" value="1"/>
</dbReference>
<evidence type="ECO:0000256" key="7">
    <source>
        <dbReference type="ARBA" id="ARBA00040798"/>
    </source>
</evidence>
<accession>A0A2T2N571</accession>
<evidence type="ECO:0000256" key="5">
    <source>
        <dbReference type="ARBA" id="ARBA00023110"/>
    </source>
</evidence>
<dbReference type="PROSITE" id="PS50294">
    <property type="entry name" value="WD_REPEATS_REGION"/>
    <property type="match status" value="1"/>
</dbReference>
<reference evidence="11 12" key="1">
    <citation type="journal article" date="2018" name="Front. Microbiol.">
        <title>Genome-Wide Analysis of Corynespora cassiicola Leaf Fall Disease Putative Effectors.</title>
        <authorList>
            <person name="Lopez D."/>
            <person name="Ribeiro S."/>
            <person name="Label P."/>
            <person name="Fumanal B."/>
            <person name="Venisse J.S."/>
            <person name="Kohler A."/>
            <person name="de Oliveira R.R."/>
            <person name="Labutti K."/>
            <person name="Lipzen A."/>
            <person name="Lail K."/>
            <person name="Bauer D."/>
            <person name="Ohm R.A."/>
            <person name="Barry K.W."/>
            <person name="Spatafora J."/>
            <person name="Grigoriev I.V."/>
            <person name="Martin F.M."/>
            <person name="Pujade-Renaud V."/>
        </authorList>
    </citation>
    <scope>NUCLEOTIDE SEQUENCE [LARGE SCALE GENOMIC DNA]</scope>
    <source>
        <strain evidence="11 12">Philippines</strain>
    </source>
</reference>
<evidence type="ECO:0000256" key="4">
    <source>
        <dbReference type="ARBA" id="ARBA00022737"/>
    </source>
</evidence>
<dbReference type="InterPro" id="IPR002130">
    <property type="entry name" value="Cyclophilin-type_PPIase_dom"/>
</dbReference>
<dbReference type="InterPro" id="IPR015943">
    <property type="entry name" value="WD40/YVTN_repeat-like_dom_sf"/>
</dbReference>
<dbReference type="InterPro" id="IPR001680">
    <property type="entry name" value="WD40_rpt"/>
</dbReference>
<dbReference type="PRINTS" id="PR00153">
    <property type="entry name" value="CSAPPISMRASE"/>
</dbReference>
<dbReference type="InterPro" id="IPR044666">
    <property type="entry name" value="Cyclophilin_A-like"/>
</dbReference>
<keyword evidence="6 11" id="KW-0413">Isomerase</keyword>
<evidence type="ECO:0000256" key="3">
    <source>
        <dbReference type="ARBA" id="ARBA00022574"/>
    </source>
</evidence>
<dbReference type="AlphaFoldDB" id="A0A2T2N571"/>
<dbReference type="CDD" id="cd01927">
    <property type="entry name" value="cyclophilin_WD40"/>
    <property type="match status" value="1"/>
</dbReference>
<dbReference type="PROSITE" id="PS50072">
    <property type="entry name" value="CSA_PPIASE_2"/>
    <property type="match status" value="1"/>
</dbReference>
<dbReference type="EMBL" id="KZ678148">
    <property type="protein sequence ID" value="PSN60564.1"/>
    <property type="molecule type" value="Genomic_DNA"/>
</dbReference>
<name>A0A2T2N571_CORCC</name>
<keyword evidence="3 8" id="KW-0853">WD repeat</keyword>
<comment type="catalytic activity">
    <reaction evidence="1">
        <text>[protein]-peptidylproline (omega=180) = [protein]-peptidylproline (omega=0)</text>
        <dbReference type="Rhea" id="RHEA:16237"/>
        <dbReference type="Rhea" id="RHEA-COMP:10747"/>
        <dbReference type="Rhea" id="RHEA-COMP:10748"/>
        <dbReference type="ChEBI" id="CHEBI:83833"/>
        <dbReference type="ChEBI" id="CHEBI:83834"/>
        <dbReference type="EC" id="5.2.1.8"/>
    </reaction>
</comment>
<keyword evidence="5" id="KW-0697">Rotamase</keyword>
<dbReference type="FunFam" id="2.40.100.10:FF:000003">
    <property type="entry name" value="Peptidylprolyl isomerase domain and WD repeat-containing 1"/>
    <property type="match status" value="1"/>
</dbReference>
<keyword evidence="12" id="KW-1185">Reference proteome</keyword>
<organism evidence="11 12">
    <name type="scientific">Corynespora cassiicola Philippines</name>
    <dbReference type="NCBI Taxonomy" id="1448308"/>
    <lineage>
        <taxon>Eukaryota</taxon>
        <taxon>Fungi</taxon>
        <taxon>Dikarya</taxon>
        <taxon>Ascomycota</taxon>
        <taxon>Pezizomycotina</taxon>
        <taxon>Dothideomycetes</taxon>
        <taxon>Pleosporomycetidae</taxon>
        <taxon>Pleosporales</taxon>
        <taxon>Corynesporascaceae</taxon>
        <taxon>Corynespora</taxon>
    </lineage>
</organism>
<proteinExistence type="predicted"/>
<evidence type="ECO:0000256" key="2">
    <source>
        <dbReference type="ARBA" id="ARBA00013194"/>
    </source>
</evidence>
<dbReference type="Pfam" id="PF00160">
    <property type="entry name" value="Pro_isomerase"/>
    <property type="match status" value="1"/>
</dbReference>
<dbReference type="Gene3D" id="2.130.10.10">
    <property type="entry name" value="YVTN repeat-like/Quinoprotein amine dehydrogenase"/>
    <property type="match status" value="1"/>
</dbReference>
<dbReference type="InterPro" id="IPR029000">
    <property type="entry name" value="Cyclophilin-like_dom_sf"/>
</dbReference>
<evidence type="ECO:0000256" key="9">
    <source>
        <dbReference type="SAM" id="MobiDB-lite"/>
    </source>
</evidence>
<sequence>MTTDRSVSPRPTKRAHSELEAGDHKSTKPAKDTKEDDSSDDDDDFGPALPSDAPKKKKRKLAFEKLYMEAMPAADVYYRSWDHFDRMSFTTVTPHTEFLITSSVNGDVKFWKKTFGGIEFVKKFAAHTGEIVSVSVSEDGRSYATAGKDSSVKIYDVPNWDIYYILNLDFQPNAVCWVHNSRSPYPLLAVSSRDDSWIRIYDGSGERTEPVHILKTMHKVPVSLMAYNKQYDCVISVDEGGMIEYWRPDDEYVKPDNVFARKTSTNLYEFKKVKSVPTSITISPTGKQFVTFSFPDRKIRLFDFASGKLQQTYNESIETIAEKHQAGTAPRQLEDLDFNRKISVERNLEPATYSKMNVIFDESGHFILYGSMYGVEVRNTFTDELVKVYGQEEKLRPLWLSLYQGRPEKKDVVTVEMAASENPLLQEAAAHDAMLISTATIPNPKRFYLFTNDNTPNRRERDIVTEKPLMLGGEKKVEKEVAASGTTAILHTTYGDITIRLYPEAAPKAVENFVTHARNGYYNNIIFHRVIRKFMLQTGDPLGDGTGGESIWNKDFEDEFSSLKHDKPYTVSMANAGPNTNASQFFITTEKAPWLDNKHTIFGRAIQGLDVVHKIENTKVYKERPEEDIKIINITIT</sequence>
<evidence type="ECO:0000313" key="11">
    <source>
        <dbReference type="EMBL" id="PSN60564.1"/>
    </source>
</evidence>
<dbReference type="GO" id="GO:0005634">
    <property type="term" value="C:nucleus"/>
    <property type="evidence" value="ECO:0007669"/>
    <property type="project" value="UniProtKB-ARBA"/>
</dbReference>
<dbReference type="STRING" id="1448308.A0A2T2N571"/>
<evidence type="ECO:0000256" key="6">
    <source>
        <dbReference type="ARBA" id="ARBA00023235"/>
    </source>
</evidence>
<feature type="repeat" description="WD" evidence="8">
    <location>
        <begin position="124"/>
        <end position="157"/>
    </location>
</feature>
<feature type="domain" description="PPIase cyclophilin-type" evidence="10">
    <location>
        <begin position="491"/>
        <end position="636"/>
    </location>
</feature>
<evidence type="ECO:0000256" key="1">
    <source>
        <dbReference type="ARBA" id="ARBA00000971"/>
    </source>
</evidence>
<dbReference type="SUPFAM" id="SSF50891">
    <property type="entry name" value="Cyclophilin-like"/>
    <property type="match status" value="1"/>
</dbReference>
<dbReference type="Proteomes" id="UP000240883">
    <property type="component" value="Unassembled WGS sequence"/>
</dbReference>
<dbReference type="SMART" id="SM00320">
    <property type="entry name" value="WD40"/>
    <property type="match status" value="5"/>
</dbReference>
<evidence type="ECO:0000313" key="12">
    <source>
        <dbReference type="Proteomes" id="UP000240883"/>
    </source>
</evidence>
<dbReference type="SUPFAM" id="SSF50978">
    <property type="entry name" value="WD40 repeat-like"/>
    <property type="match status" value="1"/>
</dbReference>
<dbReference type="OrthoDB" id="10264753at2759"/>
<dbReference type="PROSITE" id="PS50082">
    <property type="entry name" value="WD_REPEATS_2"/>
    <property type="match status" value="1"/>
</dbReference>
<feature type="compositionally biased region" description="Basic and acidic residues" evidence="9">
    <location>
        <begin position="15"/>
        <end position="36"/>
    </location>
</feature>
<keyword evidence="4" id="KW-0677">Repeat</keyword>
<evidence type="ECO:0000256" key="8">
    <source>
        <dbReference type="PROSITE-ProRule" id="PRU00221"/>
    </source>
</evidence>
<dbReference type="PANTHER" id="PTHR45625">
    <property type="entry name" value="PEPTIDYL-PROLYL CIS-TRANS ISOMERASE-RELATED"/>
    <property type="match status" value="1"/>
</dbReference>
<dbReference type="InterPro" id="IPR036322">
    <property type="entry name" value="WD40_repeat_dom_sf"/>
</dbReference>
<dbReference type="GO" id="GO:0003755">
    <property type="term" value="F:peptidyl-prolyl cis-trans isomerase activity"/>
    <property type="evidence" value="ECO:0007669"/>
    <property type="project" value="UniProtKB-KW"/>
</dbReference>
<dbReference type="EC" id="5.2.1.8" evidence="2"/>
<protein>
    <recommendedName>
        <fullName evidence="7">Peptidyl-prolyl cis-trans isomerase-like 1</fullName>
        <ecNumber evidence="2">5.2.1.8</ecNumber>
    </recommendedName>
</protein>